<dbReference type="FunFam" id="2.40.10.10:FF:000146">
    <property type="entry name" value="Serine protease 53"/>
    <property type="match status" value="1"/>
</dbReference>
<evidence type="ECO:0000256" key="1">
    <source>
        <dbReference type="ARBA" id="ARBA00004613"/>
    </source>
</evidence>
<dbReference type="InterPro" id="IPR009003">
    <property type="entry name" value="Peptidase_S1_PA"/>
</dbReference>
<dbReference type="InterPro" id="IPR043504">
    <property type="entry name" value="Peptidase_S1_PA_chymotrypsin"/>
</dbReference>
<dbReference type="GO" id="GO:0005576">
    <property type="term" value="C:extracellular region"/>
    <property type="evidence" value="ECO:0007669"/>
    <property type="project" value="UniProtKB-SubCell"/>
</dbReference>
<dbReference type="OrthoDB" id="6147874at2759"/>
<name>A0A8K0G1R0_IGNLU</name>
<dbReference type="PANTHER" id="PTHR24260">
    <property type="match status" value="1"/>
</dbReference>
<evidence type="ECO:0000313" key="10">
    <source>
        <dbReference type="EMBL" id="KAF2882841.1"/>
    </source>
</evidence>
<keyword evidence="3" id="KW-0645">Protease</keyword>
<keyword evidence="8" id="KW-1015">Disulfide bond</keyword>
<dbReference type="SUPFAM" id="SSF50494">
    <property type="entry name" value="Trypsin-like serine proteases"/>
    <property type="match status" value="1"/>
</dbReference>
<dbReference type="AlphaFoldDB" id="A0A8K0G1R0"/>
<organism evidence="10 11">
    <name type="scientific">Ignelater luminosus</name>
    <name type="common">Cucubano</name>
    <name type="synonym">Pyrophorus luminosus</name>
    <dbReference type="NCBI Taxonomy" id="2038154"/>
    <lineage>
        <taxon>Eukaryota</taxon>
        <taxon>Metazoa</taxon>
        <taxon>Ecdysozoa</taxon>
        <taxon>Arthropoda</taxon>
        <taxon>Hexapoda</taxon>
        <taxon>Insecta</taxon>
        <taxon>Pterygota</taxon>
        <taxon>Neoptera</taxon>
        <taxon>Endopterygota</taxon>
        <taxon>Coleoptera</taxon>
        <taxon>Polyphaga</taxon>
        <taxon>Elateriformia</taxon>
        <taxon>Elateroidea</taxon>
        <taxon>Elateridae</taxon>
        <taxon>Agrypninae</taxon>
        <taxon>Pyrophorini</taxon>
        <taxon>Ignelater</taxon>
    </lineage>
</organism>
<evidence type="ECO:0000256" key="5">
    <source>
        <dbReference type="ARBA" id="ARBA00022801"/>
    </source>
</evidence>
<keyword evidence="2" id="KW-0964">Secreted</keyword>
<dbReference type="SMART" id="SM00020">
    <property type="entry name" value="Tryp_SPc"/>
    <property type="match status" value="1"/>
</dbReference>
<protein>
    <recommendedName>
        <fullName evidence="9">Peptidase S1 domain-containing protein</fullName>
    </recommendedName>
</protein>
<dbReference type="InterPro" id="IPR018114">
    <property type="entry name" value="TRYPSIN_HIS"/>
</dbReference>
<dbReference type="PROSITE" id="PS50240">
    <property type="entry name" value="TRYPSIN_DOM"/>
    <property type="match status" value="1"/>
</dbReference>
<evidence type="ECO:0000256" key="7">
    <source>
        <dbReference type="ARBA" id="ARBA00023145"/>
    </source>
</evidence>
<keyword evidence="6" id="KW-0720">Serine protease</keyword>
<dbReference type="Gene3D" id="2.40.10.10">
    <property type="entry name" value="Trypsin-like serine proteases"/>
    <property type="match status" value="2"/>
</dbReference>
<dbReference type="PRINTS" id="PR00722">
    <property type="entry name" value="CHYMOTRYPSIN"/>
</dbReference>
<evidence type="ECO:0000259" key="9">
    <source>
        <dbReference type="PROSITE" id="PS50240"/>
    </source>
</evidence>
<proteinExistence type="predicted"/>
<evidence type="ECO:0000256" key="4">
    <source>
        <dbReference type="ARBA" id="ARBA00022729"/>
    </source>
</evidence>
<evidence type="ECO:0000256" key="2">
    <source>
        <dbReference type="ARBA" id="ARBA00022525"/>
    </source>
</evidence>
<dbReference type="GO" id="GO:0006508">
    <property type="term" value="P:proteolysis"/>
    <property type="evidence" value="ECO:0007669"/>
    <property type="project" value="UniProtKB-KW"/>
</dbReference>
<feature type="domain" description="Peptidase S1" evidence="9">
    <location>
        <begin position="7"/>
        <end position="263"/>
    </location>
</feature>
<dbReference type="InterPro" id="IPR051333">
    <property type="entry name" value="CLIP_Serine_Protease"/>
</dbReference>
<dbReference type="InterPro" id="IPR001314">
    <property type="entry name" value="Peptidase_S1A"/>
</dbReference>
<dbReference type="Proteomes" id="UP000801492">
    <property type="component" value="Unassembled WGS sequence"/>
</dbReference>
<evidence type="ECO:0000256" key="8">
    <source>
        <dbReference type="ARBA" id="ARBA00023157"/>
    </source>
</evidence>
<accession>A0A8K0G1R0</accession>
<gene>
    <name evidence="10" type="ORF">ILUMI_23353</name>
</gene>
<comment type="subcellular location">
    <subcellularLocation>
        <location evidence="1">Secreted</location>
    </subcellularLocation>
</comment>
<dbReference type="EMBL" id="VTPC01090587">
    <property type="protein sequence ID" value="KAF2882841.1"/>
    <property type="molecule type" value="Genomic_DNA"/>
</dbReference>
<dbReference type="PROSITE" id="PS00134">
    <property type="entry name" value="TRYPSIN_HIS"/>
    <property type="match status" value="1"/>
</dbReference>
<dbReference type="InterPro" id="IPR001254">
    <property type="entry name" value="Trypsin_dom"/>
</dbReference>
<keyword evidence="4" id="KW-0732">Signal</keyword>
<sequence>MQPRALIIYGQTTREGEFPWHAALYHTERTDLTYLCGASLVSRYHVITAAHCVTLRRSQKPLNLENLIVYLGKYYLKGSSNPGIQDRATSEIIPHPLYNPYTYGNDIAIVKFTTAVDITDYVRPICLWQDSPDLSSVLNKPGTVVGWGFDETGVVTDQLMLAKMPVVSRETCLFSFPEFYAKFPPGSTYCAGFRNGTSVCNGDSGGGMVFPKSNSDIQNPRWQLRGLVSISVALQNYFKCDETHYAVFTDAAKYLDWIRKSIK</sequence>
<dbReference type="Pfam" id="PF00089">
    <property type="entry name" value="Trypsin"/>
    <property type="match status" value="1"/>
</dbReference>
<dbReference type="GO" id="GO:0004252">
    <property type="term" value="F:serine-type endopeptidase activity"/>
    <property type="evidence" value="ECO:0007669"/>
    <property type="project" value="InterPro"/>
</dbReference>
<evidence type="ECO:0000256" key="6">
    <source>
        <dbReference type="ARBA" id="ARBA00022825"/>
    </source>
</evidence>
<keyword evidence="5" id="KW-0378">Hydrolase</keyword>
<comment type="caution">
    <text evidence="10">The sequence shown here is derived from an EMBL/GenBank/DDBJ whole genome shotgun (WGS) entry which is preliminary data.</text>
</comment>
<reference evidence="10" key="1">
    <citation type="submission" date="2019-08" db="EMBL/GenBank/DDBJ databases">
        <title>The genome of the North American firefly Photinus pyralis.</title>
        <authorList>
            <consortium name="Photinus pyralis genome working group"/>
            <person name="Fallon T.R."/>
            <person name="Sander Lower S.E."/>
            <person name="Weng J.-K."/>
        </authorList>
    </citation>
    <scope>NUCLEOTIDE SEQUENCE</scope>
    <source>
        <strain evidence="10">TRF0915ILg1</strain>
        <tissue evidence="10">Whole body</tissue>
    </source>
</reference>
<keyword evidence="11" id="KW-1185">Reference proteome</keyword>
<evidence type="ECO:0000313" key="11">
    <source>
        <dbReference type="Proteomes" id="UP000801492"/>
    </source>
</evidence>
<dbReference type="PANTHER" id="PTHR24260:SF143">
    <property type="entry name" value="SERINE PROTEASE GD-LIKE PROTEIN"/>
    <property type="match status" value="1"/>
</dbReference>
<dbReference type="CDD" id="cd00190">
    <property type="entry name" value="Tryp_SPc"/>
    <property type="match status" value="1"/>
</dbReference>
<keyword evidence="7" id="KW-0865">Zymogen</keyword>
<evidence type="ECO:0000256" key="3">
    <source>
        <dbReference type="ARBA" id="ARBA00022670"/>
    </source>
</evidence>